<feature type="compositionally biased region" description="Basic and acidic residues" evidence="2">
    <location>
        <begin position="2294"/>
        <end position="2315"/>
    </location>
</feature>
<evidence type="ECO:0000256" key="2">
    <source>
        <dbReference type="SAM" id="MobiDB-lite"/>
    </source>
</evidence>
<dbReference type="InterPro" id="IPR043472">
    <property type="entry name" value="Macro_dom-like"/>
</dbReference>
<feature type="domain" description="Macro" evidence="3">
    <location>
        <begin position="1791"/>
        <end position="1977"/>
    </location>
</feature>
<comment type="caution">
    <text evidence="4">The sequence shown here is derived from an EMBL/GenBank/DDBJ whole genome shotgun (WGS) entry which is preliminary data.</text>
</comment>
<gene>
    <name evidence="4" type="ORF">LSH36_202g06000</name>
</gene>
<feature type="domain" description="Macro" evidence="3">
    <location>
        <begin position="570"/>
        <end position="754"/>
    </location>
</feature>
<feature type="compositionally biased region" description="Basic and acidic residues" evidence="2">
    <location>
        <begin position="2227"/>
        <end position="2241"/>
    </location>
</feature>
<feature type="compositionally biased region" description="Basic and acidic residues" evidence="2">
    <location>
        <begin position="881"/>
        <end position="890"/>
    </location>
</feature>
<name>A0AAD9N4X5_9ANNE</name>
<feature type="region of interest" description="Disordered" evidence="2">
    <location>
        <begin position="874"/>
        <end position="894"/>
    </location>
</feature>
<dbReference type="PROSITE" id="PS51154">
    <property type="entry name" value="MACRO"/>
    <property type="match status" value="7"/>
</dbReference>
<dbReference type="PANTHER" id="PTHR47331:SF1">
    <property type="entry name" value="GAG-LIKE PROTEIN"/>
    <property type="match status" value="1"/>
</dbReference>
<keyword evidence="5" id="KW-1185">Reference proteome</keyword>
<proteinExistence type="predicted"/>
<dbReference type="SUPFAM" id="SSF52949">
    <property type="entry name" value="Macro domain-like"/>
    <property type="match status" value="8"/>
</dbReference>
<feature type="domain" description="Macro" evidence="3">
    <location>
        <begin position="358"/>
        <end position="541"/>
    </location>
</feature>
<feature type="coiled-coil region" evidence="1">
    <location>
        <begin position="3268"/>
        <end position="3295"/>
    </location>
</feature>
<evidence type="ECO:0000313" key="5">
    <source>
        <dbReference type="Proteomes" id="UP001208570"/>
    </source>
</evidence>
<feature type="domain" description="Macro" evidence="3">
    <location>
        <begin position="1322"/>
        <end position="1509"/>
    </location>
</feature>
<feature type="compositionally biased region" description="Polar residues" evidence="2">
    <location>
        <begin position="106"/>
        <end position="117"/>
    </location>
</feature>
<dbReference type="Proteomes" id="UP001208570">
    <property type="component" value="Unassembled WGS sequence"/>
</dbReference>
<feature type="region of interest" description="Disordered" evidence="2">
    <location>
        <begin position="1231"/>
        <end position="1283"/>
    </location>
</feature>
<dbReference type="InterPro" id="IPR002589">
    <property type="entry name" value="Macro_dom"/>
</dbReference>
<feature type="compositionally biased region" description="Polar residues" evidence="2">
    <location>
        <begin position="1231"/>
        <end position="1244"/>
    </location>
</feature>
<feature type="compositionally biased region" description="Basic and acidic residues" evidence="2">
    <location>
        <begin position="2251"/>
        <end position="2276"/>
    </location>
</feature>
<feature type="domain" description="Macro" evidence="3">
    <location>
        <begin position="2003"/>
        <end position="2185"/>
    </location>
</feature>
<evidence type="ECO:0000259" key="3">
    <source>
        <dbReference type="PROSITE" id="PS51154"/>
    </source>
</evidence>
<organism evidence="4 5">
    <name type="scientific">Paralvinella palmiformis</name>
    <dbReference type="NCBI Taxonomy" id="53620"/>
    <lineage>
        <taxon>Eukaryota</taxon>
        <taxon>Metazoa</taxon>
        <taxon>Spiralia</taxon>
        <taxon>Lophotrochozoa</taxon>
        <taxon>Annelida</taxon>
        <taxon>Polychaeta</taxon>
        <taxon>Sedentaria</taxon>
        <taxon>Canalipalpata</taxon>
        <taxon>Terebellida</taxon>
        <taxon>Terebelliformia</taxon>
        <taxon>Alvinellidae</taxon>
        <taxon>Paralvinella</taxon>
    </lineage>
</organism>
<dbReference type="PANTHER" id="PTHR47331">
    <property type="entry name" value="PHD-TYPE DOMAIN-CONTAINING PROTEIN"/>
    <property type="match status" value="1"/>
</dbReference>
<sequence>MEHQSDKDAEADETSTIYSTVICVLKPEVVNTLKQCSENTRTILEESTGIKFVQETSICGTWSEVTQARLLLDEMVSLALSSATVSDGSHDVNTEKQESHPDDTETQTSHAERASQSLQSEAITLQIGTCRHHPCRWRTEVSLFNKKIMRFVAKFLFREIESLMSNNALFIGPGTDDDSIAVYCCGRNLKDAERSLESFANFYEGIEDRLWIGEFPHCAMLDDTFCRFLLNRMRCNLDNDSDDKTVVVCEKRIRVKITNILHKICAAKHDDSVVQPSNIETDNTKRLELATETFIPETPVRTLTSYVELNSEITTSSQLAPESERRTMGSERYPSLITTGEASANWSSREMHLVSVLNIPCGFLIHGALRVFIHRCDITKLRVDAIAKIDNNNFAGGAGIAKTINDAAGPQLEKEKRKVITKAESVPVYQTVVTSSGQLICKNVIHVACPSCTAVDREEKKKRCLELLRGTFSSILRTADAHGFKSLAVPAFTTGVSKQEAARVMCEALASSNTRSVKEIHLVDITDRFLLLIARAFLQVIAIDSAQDLLDLVQLGPDTVSAVVGKRFKIGLQKLLVHNRIKVFVYTDDITNVEIDAIVCSNDEKLSCSAGSAKAIADLAGEPYRQLCRDAATSRGLQTSDAVCLKTETLGFVINAIVPEMKRLHDDNKRFREILYATFQNALDEAKKTGVSSLAISPLCADQTHVSNLLAANVMCQALVDGLDNSYQNLDEIHIVDRNRDFLMLLWTELKKYVNHVADTGSTIRQKRMKVGTIDRTDQLGETSTAKLSSDRSRYEAHKHITSSEKVTFSDDAADTGIDESKTRRAVSAQQGSPKQIPQIDRMTSPVETGGEMMNIKHETTYSYKESNIKTVSSSHPAFDTSKRSPRIDRMSSTSVASVHPVVVSPQQIPHTERTISPLRTAKEKNDLKYQTSSLQQSRTSAIVSAQQVLESPEQIPLTGGMTSPVETGGEMMNIKHETTYSYKESNIKTASSSHPAFDTSKRIPRIDRMSSTSVTSVHPVVVSPQQIPHTERTISPLRTAKEKNDLKYQTSSLQQSRTSAIVSAQQVLESPEQIPLTGGMTSPVETGGEMMNIKHETTYSYKESNIKTTSSSHPAFDTSKRIPRIDRMSSTSVTSVHPVVVSPQQIPHTERTISPLRTAKEKNDLKYQTSSLQQSRTSAIVSAQQVLESPEQIPLTGGMTSPVETGGERINIKQQTSYSYQESNIKTLSSARSKFETTRQIPQTERKTSPLEAGGVRKSPSYEATSYEKSKTRMLSSTQEISGSQQQIIITETINSPTDTRLERLRTKYASQEPTSNRVYDVPCGFQIGSNMRVFIHQCDITKLHLEVISYISSRHLDDRSAVAQAIYDAAGPQLDEERKEKLNSPEDITVSETVITSAGNLPCERVIHAVGPSWTPVDSDEESEKHLLELLRDTFTNMIRTADRYSFRSLAVPGGISGIANVPEHEKARITFEVLTSTYIEHLQEIHLVDINDRILPLIAGVFFEFSDSKQTSDYLNVIELDQDIVRSIIHIRMNERPKELLLHNRVGVFIYSDDITKLKSDAIVCPNDEKLSCSTGLAKTIANLAGNEYKQRCKNIAKVKKLQPSDVVSIDTDRFGTIIHAVVPLLTVFFGTVEKYSADAYKDVLCTTFQNAIEEARKCAACCLAMYPLGIGQEHVPILWIAEVICQALKDSLKMDRQMKEIHIIANNTDFLATLWWELNERISSSELDKQSRAIDQNISPISAAEKVARSRRQRVVIGGTTYSAQTTNKERHLAPTSPEPAAARTSNVPCGFLIDSNVQVFIHRSDITNIQVDAVVNAANTNLYHGAGVARAISDAAGADLEKEGREIIRSSGPIPVSGTVVTTAGRLPCRKVIHAVGPRWPSLDDDKKKKHCLDLLRDTLINILHTTDKYRFNSIAMPAVISGVIGLPKCEVARIICEVLTRAHPENLEEIHIVGITDHVLSLIADAFTSRKTRGDQLNVTELDQDVVLSTITMRTERRLKELPLPGRVQVFVYRDDITKIKTDAIVCPNDEMLSCSTSLAEKISRLAGDKYRKMCANAVCDKKLHPPDVVPIDTDNMGLIINVVMPSLAGSPRRGSKRLDDNAYKELLSGACLNAINEAGKCAVERLAMPPLGAVQTTAETKGSAVQSTSPYKDYRESNISTLSSTSQPVFQSRLEIPTIKRMATPIATCLETTSIKAEPTSSYTETNIRTVSSSQPVSKSDQRNPVETARETRHTNYQRSYKRSVWESHKEIQHTERKTSPVEKTRERKGIVDQTSTYKRSVLESHKEIQHTERKTFPVETARERKGTVDQTSTYKKSVLESPKEIPHVERTTPPVETVRERKDIMDQTSIYKKSDLESHQEIPHIERTTPPVETVRERKDIMSQTSTYTKSVLESPKEISHVERTTPPVETVRERKDIMSQTSTYTKSVLESPKEIQHIERTTSPVETSTERKVILDQTSTYKKSVLESHQEIQHIERTTPPVETVRERKDIMSQTSTYTKSVLESPKEIQHIERTTSPVETVRERKDIMSQTSTYKKSVLESPKEIQHIERATSPVETSTERKVILDQTSTYKKSVLESHQEIQHIERTTPPVETVRERKDIMSQTSTYTKSVLESPKEIQHIERTTSPVEIVTERKGIMAQTSTYKKSVLESHKETKYINRKTSSDETRKERKVILDQTSTYKKSVLESRKEIQHIERKKSPVESERERKTIIDKTSSYNKSVSHQEVPHTERMTSRVETAGERRNIKHQSYSGLISIPKCDVPCGFLINNKIQVLIHMDDITKLEVDAISYITNQCLYHGAGIAKTIFNAAGQQLYREGMDAIRKSGIIPVAGTVVTSAGNLPCEKIIHAVGPGWASTYDEERRAHHLELLRDTYINMLQTADQCGFKCLAMPADSSRVQSTTDASVIYEMVTSIFGLRKDKVAQTICEVLANMKPDKLKQVHIVDTRKYFLSLIGDVFLQMQCNRISTASKLDRNIVLRTIQNRVKRQLKILVIQNGIKVCFSSEGITTLKKADATICLNDETLSCSSGLARIIADEVAGENYQMRCKQVTNRKTLQPSEIVCIQMNNLGVILNAIVPPLPKTYEKHDEEEYKKLLYVALKNALEEAGRRRFSSLVMSLLGVATAEIHQQPDDEIETLSAKEEVTEPLLSRSRKMTAKGIEYARKVKMKRPEQLSRAADKSSDVCMNIMDSEDGSVKELRKKHKHWLNLFEKFLTTDLEYRPLLSLEYLENYLGDCIFEKKKRGLSVRQAGHSRIKKIQELQLKLLEEELKVEEELAESEAQSKLLNDLDEYTTSSIQLGNTGNDYDHKPVNKTDVTGIFGVEPYIQSMVRQLNKPVSDIKKFSGDPLEYQQFKRQFRTRVLNNYDSFHEKMNFLQQFTAGEPNCIVSMYSPLESEKGFKAAFSELDKRYDDTDIIVNAFIKILEYTDNFKRNVSKLPYGLHDKWRSIVDNKSSHGHKTCFSDLVEFVRRKARKATYPSFGKDAIKTLLQQPLHNSFHRNRSKCSFVANMETTEESDVHTTATMKSQADTNKTSAPLTCRFCKGSHSFDTCKHIAALPFLERTEYLKKSGLCFGRLRHGHHRPDWRRKSTFRTCRRRHPTILHVYGPISTRNVPSKPNNVASTVVNACYDLPSDNDQSSDCTVEKIMAIIPVKVRVQGSTAMITTYAFMDPDSNVSFCALSLMYKLGIQGKQMKLTMDTVGDPHTMVTNQLQGLEILDLDEDNFIMLPNIYTKDRMPVSRSHIPMIHDLQQWAHLADIYLPEIQADVGLLIGNNVPDACGPLEVRLGPRGSPYASRSVLGWIPWNIFRKGAPRCKVVNRADVLAIEDIHDVHELKELYIVSTALDFPEKTIDDTREYSREDHLFPQKMSSSQKVVDGCHYEYNLPIPDGCSLTNNKHLAIQRLKSLRKKLLKNPDFLQDYQHFMQRLLEDRHAEEVPDVE</sequence>
<reference evidence="4" key="1">
    <citation type="journal article" date="2023" name="Mol. Biol. Evol.">
        <title>Third-Generation Sequencing Reveals the Adaptive Role of the Epigenome in Three Deep-Sea Polychaetes.</title>
        <authorList>
            <person name="Perez M."/>
            <person name="Aroh O."/>
            <person name="Sun Y."/>
            <person name="Lan Y."/>
            <person name="Juniper S.K."/>
            <person name="Young C.R."/>
            <person name="Angers B."/>
            <person name="Qian P.Y."/>
        </authorList>
    </citation>
    <scope>NUCLEOTIDE SEQUENCE</scope>
    <source>
        <strain evidence="4">P08H-3</strain>
    </source>
</reference>
<feature type="compositionally biased region" description="Polar residues" evidence="2">
    <location>
        <begin position="2205"/>
        <end position="2226"/>
    </location>
</feature>
<dbReference type="SMART" id="SM00506">
    <property type="entry name" value="A1pp"/>
    <property type="match status" value="5"/>
</dbReference>
<feature type="region of interest" description="Disordered" evidence="2">
    <location>
        <begin position="86"/>
        <end position="117"/>
    </location>
</feature>
<feature type="region of interest" description="Disordered" evidence="2">
    <location>
        <begin position="2205"/>
        <end position="2276"/>
    </location>
</feature>
<dbReference type="Gene3D" id="3.40.220.10">
    <property type="entry name" value="Leucine Aminopeptidase, subunit E, domain 1"/>
    <property type="match status" value="8"/>
</dbReference>
<feature type="region of interest" description="Disordered" evidence="2">
    <location>
        <begin position="2294"/>
        <end position="2320"/>
    </location>
</feature>
<feature type="domain" description="Macro" evidence="3">
    <location>
        <begin position="2772"/>
        <end position="2974"/>
    </location>
</feature>
<feature type="compositionally biased region" description="Basic and acidic residues" evidence="2">
    <location>
        <begin position="88"/>
        <end position="103"/>
    </location>
</feature>
<protein>
    <recommendedName>
        <fullName evidence="3">Macro domain-containing protein</fullName>
    </recommendedName>
</protein>
<feature type="domain" description="Macro" evidence="3">
    <location>
        <begin position="1538"/>
        <end position="1726"/>
    </location>
</feature>
<evidence type="ECO:0000256" key="1">
    <source>
        <dbReference type="SAM" id="Coils"/>
    </source>
</evidence>
<evidence type="ECO:0000313" key="4">
    <source>
        <dbReference type="EMBL" id="KAK2156910.1"/>
    </source>
</evidence>
<dbReference type="EMBL" id="JAODUP010000202">
    <property type="protein sequence ID" value="KAK2156910.1"/>
    <property type="molecule type" value="Genomic_DNA"/>
</dbReference>
<dbReference type="CDD" id="cd02907">
    <property type="entry name" value="Macro_Af1521_BAL-like"/>
    <property type="match status" value="1"/>
</dbReference>
<dbReference type="Pfam" id="PF01661">
    <property type="entry name" value="Macro"/>
    <property type="match status" value="5"/>
</dbReference>
<feature type="region of interest" description="Disordered" evidence="2">
    <location>
        <begin position="818"/>
        <end position="838"/>
    </location>
</feature>
<accession>A0AAD9N4X5</accession>
<feature type="region of interest" description="Disordered" evidence="2">
    <location>
        <begin position="2727"/>
        <end position="2746"/>
    </location>
</feature>
<feature type="compositionally biased region" description="Basic and acidic residues" evidence="2">
    <location>
        <begin position="2737"/>
        <end position="2746"/>
    </location>
</feature>
<keyword evidence="1" id="KW-0175">Coiled coil</keyword>